<evidence type="ECO:0000256" key="6">
    <source>
        <dbReference type="ARBA" id="ARBA00023136"/>
    </source>
</evidence>
<sequence>MDETKSDISAQSTLSSVFPGFPACGHGKYLEASDDGVVTCSAIEISDTPKFAMDDINNALVRNEALTGTRTTLSDTVLSIFNQIMPANIMAAFVSKFRCCYFVGRLGGRSSAHAGDAIGGVAGCDRVVHMFVLVPVVFVLITRQNPFRFMRQMLPAYVYSLGCSSSMATMPMSLQCIETSREVLSPVMHFVLSVDISPHMPGTAIYLAVLVHFIADVAGIDHAQSVSTMLVAFLGAFLCTAMAPPISLEHRGNGLCRILADQVNAKDVGNVLRAHIQQDFGAR</sequence>
<dbReference type="Pfam" id="PF00375">
    <property type="entry name" value="SDF"/>
    <property type="match status" value="1"/>
</dbReference>
<keyword evidence="5" id="KW-1133">Transmembrane helix</keyword>
<reference evidence="8" key="1">
    <citation type="submission" date="2022-12" db="EMBL/GenBank/DDBJ databases">
        <authorList>
            <person name="Webb A."/>
        </authorList>
    </citation>
    <scope>NUCLEOTIDE SEQUENCE</scope>
    <source>
        <strain evidence="8">Pd1</strain>
    </source>
</reference>
<dbReference type="InterPro" id="IPR036458">
    <property type="entry name" value="Na:dicarbo_symporter_sf"/>
</dbReference>
<dbReference type="GO" id="GO:0015293">
    <property type="term" value="F:symporter activity"/>
    <property type="evidence" value="ECO:0007669"/>
    <property type="project" value="UniProtKB-UniRule"/>
</dbReference>
<dbReference type="InterPro" id="IPR001991">
    <property type="entry name" value="Na-dicarboxylate_symporter"/>
</dbReference>
<dbReference type="Gene3D" id="1.10.3860.10">
    <property type="entry name" value="Sodium:dicarboxylate symporter"/>
    <property type="match status" value="1"/>
</dbReference>
<evidence type="ECO:0000256" key="2">
    <source>
        <dbReference type="ARBA" id="ARBA00022448"/>
    </source>
</evidence>
<evidence type="ECO:0000256" key="4">
    <source>
        <dbReference type="ARBA" id="ARBA00022692"/>
    </source>
</evidence>
<dbReference type="PANTHER" id="PTHR42865">
    <property type="entry name" value="PROTON/GLUTAMATE-ASPARTATE SYMPORTER"/>
    <property type="match status" value="1"/>
</dbReference>
<organism evidence="8 9">
    <name type="scientific">Peronospora destructor</name>
    <dbReference type="NCBI Taxonomy" id="86335"/>
    <lineage>
        <taxon>Eukaryota</taxon>
        <taxon>Sar</taxon>
        <taxon>Stramenopiles</taxon>
        <taxon>Oomycota</taxon>
        <taxon>Peronosporomycetes</taxon>
        <taxon>Peronosporales</taxon>
        <taxon>Peronosporaceae</taxon>
        <taxon>Peronospora</taxon>
    </lineage>
</organism>
<dbReference type="GO" id="GO:0005886">
    <property type="term" value="C:plasma membrane"/>
    <property type="evidence" value="ECO:0007669"/>
    <property type="project" value="UniProtKB-SubCell"/>
</dbReference>
<protein>
    <recommendedName>
        <fullName evidence="7">Amino acid transporter</fullName>
    </recommendedName>
</protein>
<accession>A0AAV0TZX5</accession>
<gene>
    <name evidence="8" type="ORF">PDE001_LOCUS4437</name>
</gene>
<evidence type="ECO:0000313" key="8">
    <source>
        <dbReference type="EMBL" id="CAI5730205.1"/>
    </source>
</evidence>
<dbReference type="AlphaFoldDB" id="A0AAV0TZX5"/>
<evidence type="ECO:0000256" key="3">
    <source>
        <dbReference type="ARBA" id="ARBA00022475"/>
    </source>
</evidence>
<dbReference type="PANTHER" id="PTHR42865:SF7">
    <property type="entry name" value="PROTON_GLUTAMATE-ASPARTATE SYMPORTER"/>
    <property type="match status" value="1"/>
</dbReference>
<comment type="subcellular location">
    <subcellularLocation>
        <location evidence="1">Cell membrane</location>
        <topology evidence="1">Multi-pass membrane protein</topology>
    </subcellularLocation>
    <subcellularLocation>
        <location evidence="7">Membrane</location>
        <topology evidence="7">Multi-pass membrane protein</topology>
    </subcellularLocation>
</comment>
<keyword evidence="7" id="KW-0769">Symport</keyword>
<keyword evidence="9" id="KW-1185">Reference proteome</keyword>
<evidence type="ECO:0000256" key="7">
    <source>
        <dbReference type="RuleBase" id="RU361216"/>
    </source>
</evidence>
<evidence type="ECO:0000313" key="9">
    <source>
        <dbReference type="Proteomes" id="UP001162029"/>
    </source>
</evidence>
<comment type="caution">
    <text evidence="8">The sequence shown here is derived from an EMBL/GenBank/DDBJ whole genome shotgun (WGS) entry which is preliminary data.</text>
</comment>
<evidence type="ECO:0000256" key="1">
    <source>
        <dbReference type="ARBA" id="ARBA00004651"/>
    </source>
</evidence>
<keyword evidence="3" id="KW-1003">Cell membrane</keyword>
<comment type="similarity">
    <text evidence="7">Belongs to the dicarboxylate/amino acid:cation symporter (DAACS) (TC 2.A.23) family.</text>
</comment>
<evidence type="ECO:0000256" key="5">
    <source>
        <dbReference type="ARBA" id="ARBA00022989"/>
    </source>
</evidence>
<dbReference type="EMBL" id="CANTFM010000798">
    <property type="protein sequence ID" value="CAI5730205.1"/>
    <property type="molecule type" value="Genomic_DNA"/>
</dbReference>
<keyword evidence="4" id="KW-0812">Transmembrane</keyword>
<dbReference type="PRINTS" id="PR00173">
    <property type="entry name" value="EDTRNSPORT"/>
</dbReference>
<proteinExistence type="inferred from homology"/>
<keyword evidence="2 7" id="KW-0813">Transport</keyword>
<dbReference type="SUPFAM" id="SSF118215">
    <property type="entry name" value="Proton glutamate symport protein"/>
    <property type="match status" value="1"/>
</dbReference>
<name>A0AAV0TZX5_9STRA</name>
<keyword evidence="6" id="KW-0472">Membrane</keyword>
<dbReference type="Proteomes" id="UP001162029">
    <property type="component" value="Unassembled WGS sequence"/>
</dbReference>